<sequence length="146" mass="17061">MSEDLIFNIRLTYFALEKVKHLYFEKQNLTASQGDLLLYLGFASRVKDEISQKDIEQHFRLSNPTVTGLLNRLEEKDFVKRQKSTIDGRTNNILLTEKSTDVLNQFKSHKEAIDQKIYRGFSNDDVKQLVKYLKSIQTNLKSEDTK</sequence>
<dbReference type="AlphaFoldDB" id="K0J6J8"/>
<keyword evidence="6" id="KW-1185">Reference proteome</keyword>
<protein>
    <submittedName>
        <fullName evidence="5">Putative MarR family transcriptional regulator</fullName>
    </submittedName>
</protein>
<dbReference type="InterPro" id="IPR036388">
    <property type="entry name" value="WH-like_DNA-bd_sf"/>
</dbReference>
<evidence type="ECO:0000256" key="2">
    <source>
        <dbReference type="ARBA" id="ARBA00023125"/>
    </source>
</evidence>
<keyword evidence="2" id="KW-0238">DNA-binding</keyword>
<dbReference type="GO" id="GO:0003677">
    <property type="term" value="F:DNA binding"/>
    <property type="evidence" value="ECO:0007669"/>
    <property type="project" value="UniProtKB-KW"/>
</dbReference>
<gene>
    <name evidence="5" type="ordered locus">AXY_05760</name>
</gene>
<dbReference type="HOGENOM" id="CLU_083287_18_7_9"/>
<organism evidence="5 6">
    <name type="scientific">Amphibacillus xylanus (strain ATCC 51415 / DSM 6626 / JCM 7361 / LMG 17667 / NBRC 15112 / Ep01)</name>
    <dbReference type="NCBI Taxonomy" id="698758"/>
    <lineage>
        <taxon>Bacteria</taxon>
        <taxon>Bacillati</taxon>
        <taxon>Bacillota</taxon>
        <taxon>Bacilli</taxon>
        <taxon>Bacillales</taxon>
        <taxon>Bacillaceae</taxon>
        <taxon>Amphibacillus</taxon>
    </lineage>
</organism>
<dbReference type="SMART" id="SM00347">
    <property type="entry name" value="HTH_MARR"/>
    <property type="match status" value="1"/>
</dbReference>
<dbReference type="PANTHER" id="PTHR42756:SF1">
    <property type="entry name" value="TRANSCRIPTIONAL REPRESSOR OF EMRAB OPERON"/>
    <property type="match status" value="1"/>
</dbReference>
<dbReference type="PROSITE" id="PS01117">
    <property type="entry name" value="HTH_MARR_1"/>
    <property type="match status" value="1"/>
</dbReference>
<evidence type="ECO:0000313" key="6">
    <source>
        <dbReference type="Proteomes" id="UP000006294"/>
    </source>
</evidence>
<accession>K0J6J8</accession>
<name>K0J6J8_AMPXN</name>
<dbReference type="Gene3D" id="1.10.10.10">
    <property type="entry name" value="Winged helix-like DNA-binding domain superfamily/Winged helix DNA-binding domain"/>
    <property type="match status" value="1"/>
</dbReference>
<evidence type="ECO:0000256" key="1">
    <source>
        <dbReference type="ARBA" id="ARBA00023015"/>
    </source>
</evidence>
<dbReference type="EMBL" id="AP012050">
    <property type="protein sequence ID" value="BAM46708.1"/>
    <property type="molecule type" value="Genomic_DNA"/>
</dbReference>
<dbReference type="PRINTS" id="PR00598">
    <property type="entry name" value="HTHMARR"/>
</dbReference>
<evidence type="ECO:0000313" key="5">
    <source>
        <dbReference type="EMBL" id="BAM46708.1"/>
    </source>
</evidence>
<dbReference type="Proteomes" id="UP000006294">
    <property type="component" value="Chromosome"/>
</dbReference>
<feature type="domain" description="HTH marR-type" evidence="4">
    <location>
        <begin position="2"/>
        <end position="138"/>
    </location>
</feature>
<dbReference type="InterPro" id="IPR000835">
    <property type="entry name" value="HTH_MarR-typ"/>
</dbReference>
<dbReference type="InterPro" id="IPR036390">
    <property type="entry name" value="WH_DNA-bd_sf"/>
</dbReference>
<keyword evidence="3" id="KW-0804">Transcription</keyword>
<dbReference type="eggNOG" id="COG1846">
    <property type="taxonomic scope" value="Bacteria"/>
</dbReference>
<reference evidence="5 6" key="1">
    <citation type="submission" date="2011-01" db="EMBL/GenBank/DDBJ databases">
        <title>Whole genome sequence of Amphibacillus xylinus NBRC 15112.</title>
        <authorList>
            <person name="Nakazawa H."/>
            <person name="Katano Y."/>
            <person name="Nakamura S."/>
            <person name="Sasagawa M."/>
            <person name="Fukada J."/>
            <person name="Arai T."/>
            <person name="Sasakura N."/>
            <person name="Mochizuki D."/>
            <person name="Hosoyama A."/>
            <person name="Harada K."/>
            <person name="Horikawa H."/>
            <person name="Kato Y."/>
            <person name="Harada T."/>
            <person name="Sasaki K."/>
            <person name="Sekiguchi M."/>
            <person name="Hodoyama M."/>
            <person name="Nishiko R."/>
            <person name="Narita H."/>
            <person name="Hanamaki A."/>
            <person name="Hata C."/>
            <person name="Konno Y."/>
            <person name="Niimura Y."/>
            <person name="Yamazaki S."/>
            <person name="Fujita N."/>
        </authorList>
    </citation>
    <scope>NUCLEOTIDE SEQUENCE [LARGE SCALE GENOMIC DNA]</scope>
    <source>
        <strain evidence="6">ATCC 51415 / DSM 6626 / JCM 7361 / LMG 17667 / NBRC 15112 / Ep01</strain>
    </source>
</reference>
<keyword evidence="1" id="KW-0805">Transcription regulation</keyword>
<dbReference type="PROSITE" id="PS50995">
    <property type="entry name" value="HTH_MARR_2"/>
    <property type="match status" value="1"/>
</dbReference>
<evidence type="ECO:0000259" key="4">
    <source>
        <dbReference type="PROSITE" id="PS50995"/>
    </source>
</evidence>
<dbReference type="Pfam" id="PF01047">
    <property type="entry name" value="MarR"/>
    <property type="match status" value="1"/>
</dbReference>
<dbReference type="RefSeq" id="WP_015009313.1">
    <property type="nucleotide sequence ID" value="NC_018704.1"/>
</dbReference>
<dbReference type="SUPFAM" id="SSF46785">
    <property type="entry name" value="Winged helix' DNA-binding domain"/>
    <property type="match status" value="1"/>
</dbReference>
<proteinExistence type="predicted"/>
<dbReference type="OrthoDB" id="9799663at2"/>
<evidence type="ECO:0000256" key="3">
    <source>
        <dbReference type="ARBA" id="ARBA00023163"/>
    </source>
</evidence>
<dbReference type="PANTHER" id="PTHR42756">
    <property type="entry name" value="TRANSCRIPTIONAL REGULATOR, MARR"/>
    <property type="match status" value="1"/>
</dbReference>
<dbReference type="InterPro" id="IPR023187">
    <property type="entry name" value="Tscrpt_reg_MarR-type_CS"/>
</dbReference>
<dbReference type="KEGG" id="axl:AXY_05760"/>
<dbReference type="STRING" id="698758.AXY_05760"/>
<dbReference type="GO" id="GO:0003700">
    <property type="term" value="F:DNA-binding transcription factor activity"/>
    <property type="evidence" value="ECO:0007669"/>
    <property type="project" value="InterPro"/>
</dbReference>